<feature type="compositionally biased region" description="Basic residues" evidence="5">
    <location>
        <begin position="163"/>
        <end position="175"/>
    </location>
</feature>
<dbReference type="PANTHER" id="PTHR42852">
    <property type="entry name" value="THIOL:DISULFIDE INTERCHANGE PROTEIN DSBE"/>
    <property type="match status" value="1"/>
</dbReference>
<feature type="signal peptide" evidence="6">
    <location>
        <begin position="1"/>
        <end position="18"/>
    </location>
</feature>
<evidence type="ECO:0000259" key="7">
    <source>
        <dbReference type="PROSITE" id="PS51352"/>
    </source>
</evidence>
<dbReference type="AlphaFoldDB" id="A0A7C1B3A1"/>
<dbReference type="InterPro" id="IPR050553">
    <property type="entry name" value="Thioredoxin_ResA/DsbE_sf"/>
</dbReference>
<accession>A0A7C1B3A1</accession>
<feature type="domain" description="Thioredoxin" evidence="7">
    <location>
        <begin position="19"/>
        <end position="156"/>
    </location>
</feature>
<dbReference type="Gene3D" id="3.40.30.10">
    <property type="entry name" value="Glutaredoxin"/>
    <property type="match status" value="1"/>
</dbReference>
<organism evidence="8">
    <name type="scientific">candidate division WOR-3 bacterium</name>
    <dbReference type="NCBI Taxonomy" id="2052148"/>
    <lineage>
        <taxon>Bacteria</taxon>
        <taxon>Bacteria division WOR-3</taxon>
    </lineage>
</organism>
<dbReference type="SUPFAM" id="SSF52833">
    <property type="entry name" value="Thioredoxin-like"/>
    <property type="match status" value="1"/>
</dbReference>
<dbReference type="GO" id="GO:0030313">
    <property type="term" value="C:cell envelope"/>
    <property type="evidence" value="ECO:0007669"/>
    <property type="project" value="UniProtKB-SubCell"/>
</dbReference>
<dbReference type="GO" id="GO:0016491">
    <property type="term" value="F:oxidoreductase activity"/>
    <property type="evidence" value="ECO:0007669"/>
    <property type="project" value="InterPro"/>
</dbReference>
<dbReference type="PROSITE" id="PS51352">
    <property type="entry name" value="THIOREDOXIN_2"/>
    <property type="match status" value="1"/>
</dbReference>
<sequence>MRLALAFALTAMLVLPLASEVREKAPDFTLESINGDTIKLSDYRGKVVILDFWATWCRPCVMEIPHYKELYEAYKDSGLAIIGIALDKPQKVVSFVDRFEVNYPIAVGDRSLAAEYGGIRAIPTTFVLDQDGRIYKKYVGYRSKEIFLQDFRDLKNEYMARKKAEKSKKSKKSKKTSSADVE</sequence>
<dbReference type="GO" id="GO:0017004">
    <property type="term" value="P:cytochrome complex assembly"/>
    <property type="evidence" value="ECO:0007669"/>
    <property type="project" value="UniProtKB-KW"/>
</dbReference>
<protein>
    <submittedName>
        <fullName evidence="8">TlpA family protein disulfide reductase</fullName>
    </submittedName>
</protein>
<keyword evidence="3" id="KW-1015">Disulfide bond</keyword>
<dbReference type="GO" id="GO:0016209">
    <property type="term" value="F:antioxidant activity"/>
    <property type="evidence" value="ECO:0007669"/>
    <property type="project" value="InterPro"/>
</dbReference>
<name>A0A7C1B3A1_UNCW3</name>
<dbReference type="EMBL" id="DRBW01000061">
    <property type="protein sequence ID" value="HDM89899.1"/>
    <property type="molecule type" value="Genomic_DNA"/>
</dbReference>
<keyword evidence="6" id="KW-0732">Signal</keyword>
<dbReference type="PANTHER" id="PTHR42852:SF6">
    <property type="entry name" value="THIOL:DISULFIDE INTERCHANGE PROTEIN DSBE"/>
    <property type="match status" value="1"/>
</dbReference>
<keyword evidence="2" id="KW-0201">Cytochrome c-type biogenesis</keyword>
<gene>
    <name evidence="8" type="ORF">ENG67_01685</name>
</gene>
<dbReference type="InterPro" id="IPR013766">
    <property type="entry name" value="Thioredoxin_domain"/>
</dbReference>
<evidence type="ECO:0000256" key="2">
    <source>
        <dbReference type="ARBA" id="ARBA00022748"/>
    </source>
</evidence>
<evidence type="ECO:0000256" key="6">
    <source>
        <dbReference type="SAM" id="SignalP"/>
    </source>
</evidence>
<evidence type="ECO:0000256" key="3">
    <source>
        <dbReference type="ARBA" id="ARBA00023157"/>
    </source>
</evidence>
<dbReference type="InterPro" id="IPR036249">
    <property type="entry name" value="Thioredoxin-like_sf"/>
</dbReference>
<feature type="region of interest" description="Disordered" evidence="5">
    <location>
        <begin position="162"/>
        <end position="182"/>
    </location>
</feature>
<dbReference type="InterPro" id="IPR000866">
    <property type="entry name" value="AhpC/TSA"/>
</dbReference>
<evidence type="ECO:0000256" key="1">
    <source>
        <dbReference type="ARBA" id="ARBA00004196"/>
    </source>
</evidence>
<dbReference type="Pfam" id="PF00578">
    <property type="entry name" value="AhpC-TSA"/>
    <property type="match status" value="1"/>
</dbReference>
<dbReference type="CDD" id="cd02966">
    <property type="entry name" value="TlpA_like_family"/>
    <property type="match status" value="1"/>
</dbReference>
<comment type="caution">
    <text evidence="8">The sequence shown here is derived from an EMBL/GenBank/DDBJ whole genome shotgun (WGS) entry which is preliminary data.</text>
</comment>
<keyword evidence="4" id="KW-0676">Redox-active center</keyword>
<comment type="subcellular location">
    <subcellularLocation>
        <location evidence="1">Cell envelope</location>
    </subcellularLocation>
</comment>
<reference evidence="8" key="1">
    <citation type="journal article" date="2020" name="mSystems">
        <title>Genome- and Community-Level Interaction Insights into Carbon Utilization and Element Cycling Functions of Hydrothermarchaeota in Hydrothermal Sediment.</title>
        <authorList>
            <person name="Zhou Z."/>
            <person name="Liu Y."/>
            <person name="Xu W."/>
            <person name="Pan J."/>
            <person name="Luo Z.H."/>
            <person name="Li M."/>
        </authorList>
    </citation>
    <scope>NUCLEOTIDE SEQUENCE [LARGE SCALE GENOMIC DNA]</scope>
    <source>
        <strain evidence="8">HyVt-237</strain>
    </source>
</reference>
<proteinExistence type="predicted"/>
<evidence type="ECO:0000256" key="5">
    <source>
        <dbReference type="SAM" id="MobiDB-lite"/>
    </source>
</evidence>
<dbReference type="Proteomes" id="UP000885931">
    <property type="component" value="Unassembled WGS sequence"/>
</dbReference>
<evidence type="ECO:0000256" key="4">
    <source>
        <dbReference type="ARBA" id="ARBA00023284"/>
    </source>
</evidence>
<evidence type="ECO:0000313" key="8">
    <source>
        <dbReference type="EMBL" id="HDM89899.1"/>
    </source>
</evidence>
<feature type="chain" id="PRO_5027676748" evidence="6">
    <location>
        <begin position="19"/>
        <end position="182"/>
    </location>
</feature>